<dbReference type="AlphaFoldDB" id="A0AAV3R6G4"/>
<dbReference type="GO" id="GO:0016705">
    <property type="term" value="F:oxidoreductase activity, acting on paired donors, with incorporation or reduction of molecular oxygen"/>
    <property type="evidence" value="ECO:0007669"/>
    <property type="project" value="InterPro"/>
</dbReference>
<evidence type="ECO:0000256" key="3">
    <source>
        <dbReference type="RuleBase" id="RU000461"/>
    </source>
</evidence>
<evidence type="ECO:0008006" key="6">
    <source>
        <dbReference type="Google" id="ProtNLM"/>
    </source>
</evidence>
<dbReference type="PANTHER" id="PTHR47951:SF7">
    <property type="entry name" value="FLAVONOID 3',5'-HYDROXYLASE-LIKE ISOFORM X1"/>
    <property type="match status" value="1"/>
</dbReference>
<dbReference type="InterPro" id="IPR002401">
    <property type="entry name" value="Cyt_P450_E_grp-I"/>
</dbReference>
<keyword evidence="2 3" id="KW-0408">Iron</keyword>
<dbReference type="InterPro" id="IPR036396">
    <property type="entry name" value="Cyt_P450_sf"/>
</dbReference>
<dbReference type="Proteomes" id="UP001454036">
    <property type="component" value="Unassembled WGS sequence"/>
</dbReference>
<dbReference type="SUPFAM" id="SSF48264">
    <property type="entry name" value="Cytochrome P450"/>
    <property type="match status" value="1"/>
</dbReference>
<dbReference type="PRINTS" id="PR00463">
    <property type="entry name" value="EP450I"/>
</dbReference>
<sequence>MAELLANPHVLKKLQHELNTVIGTKNIVEKVDLPNLKYLKASVQEALRLHPPLPLLLPKCPTQTTIVGRFAIPKETKVFLKIWALQRHPEVSNKPLQFNPDRFLDGNNCMFYFEGNNFKYLPFGSGRRGCAGIPLAEKMVMDILASLLHSFDWQLPEGEVVDFSKKFGIVMKKSTPLIAIPIQRFNF</sequence>
<proteinExistence type="inferred from homology"/>
<comment type="similarity">
    <text evidence="3">Belongs to the cytochrome P450 family.</text>
</comment>
<dbReference type="PANTHER" id="PTHR47951">
    <property type="entry name" value="OS08G0547900 PROTEIN"/>
    <property type="match status" value="1"/>
</dbReference>
<comment type="cofactor">
    <cofactor evidence="2">
        <name>heme</name>
        <dbReference type="ChEBI" id="CHEBI:30413"/>
    </cofactor>
</comment>
<keyword evidence="1 3" id="KW-0560">Oxidoreductase</keyword>
<dbReference type="InterPro" id="IPR001128">
    <property type="entry name" value="Cyt_P450"/>
</dbReference>
<comment type="caution">
    <text evidence="4">The sequence shown here is derived from an EMBL/GenBank/DDBJ whole genome shotgun (WGS) entry which is preliminary data.</text>
</comment>
<gene>
    <name evidence="4" type="ORF">LIER_24797</name>
</gene>
<dbReference type="GO" id="GO:0020037">
    <property type="term" value="F:heme binding"/>
    <property type="evidence" value="ECO:0007669"/>
    <property type="project" value="InterPro"/>
</dbReference>
<dbReference type="EMBL" id="BAABME010007296">
    <property type="protein sequence ID" value="GAA0170567.1"/>
    <property type="molecule type" value="Genomic_DNA"/>
</dbReference>
<organism evidence="4 5">
    <name type="scientific">Lithospermum erythrorhizon</name>
    <name type="common">Purple gromwell</name>
    <name type="synonym">Lithospermum officinale var. erythrorhizon</name>
    <dbReference type="NCBI Taxonomy" id="34254"/>
    <lineage>
        <taxon>Eukaryota</taxon>
        <taxon>Viridiplantae</taxon>
        <taxon>Streptophyta</taxon>
        <taxon>Embryophyta</taxon>
        <taxon>Tracheophyta</taxon>
        <taxon>Spermatophyta</taxon>
        <taxon>Magnoliopsida</taxon>
        <taxon>eudicotyledons</taxon>
        <taxon>Gunneridae</taxon>
        <taxon>Pentapetalae</taxon>
        <taxon>asterids</taxon>
        <taxon>lamiids</taxon>
        <taxon>Boraginales</taxon>
        <taxon>Boraginaceae</taxon>
        <taxon>Boraginoideae</taxon>
        <taxon>Lithospermeae</taxon>
        <taxon>Lithospermum</taxon>
    </lineage>
</organism>
<accession>A0AAV3R6G4</accession>
<keyword evidence="2 3" id="KW-0349">Heme</keyword>
<keyword evidence="2 3" id="KW-0479">Metal-binding</keyword>
<dbReference type="PROSITE" id="PS00086">
    <property type="entry name" value="CYTOCHROME_P450"/>
    <property type="match status" value="1"/>
</dbReference>
<evidence type="ECO:0000256" key="1">
    <source>
        <dbReference type="ARBA" id="ARBA00023002"/>
    </source>
</evidence>
<dbReference type="Gene3D" id="1.10.630.10">
    <property type="entry name" value="Cytochrome P450"/>
    <property type="match status" value="1"/>
</dbReference>
<evidence type="ECO:0000313" key="4">
    <source>
        <dbReference type="EMBL" id="GAA0170567.1"/>
    </source>
</evidence>
<dbReference type="InterPro" id="IPR017972">
    <property type="entry name" value="Cyt_P450_CS"/>
</dbReference>
<keyword evidence="5" id="KW-1185">Reference proteome</keyword>
<name>A0AAV3R6G4_LITER</name>
<dbReference type="GO" id="GO:0005506">
    <property type="term" value="F:iron ion binding"/>
    <property type="evidence" value="ECO:0007669"/>
    <property type="project" value="InterPro"/>
</dbReference>
<dbReference type="GO" id="GO:0004497">
    <property type="term" value="F:monooxygenase activity"/>
    <property type="evidence" value="ECO:0007669"/>
    <property type="project" value="UniProtKB-KW"/>
</dbReference>
<dbReference type="PRINTS" id="PR00385">
    <property type="entry name" value="P450"/>
</dbReference>
<dbReference type="Pfam" id="PF00067">
    <property type="entry name" value="p450"/>
    <property type="match status" value="1"/>
</dbReference>
<protein>
    <recommendedName>
        <fullName evidence="6">Cytochrome P450</fullName>
    </recommendedName>
</protein>
<reference evidence="4 5" key="1">
    <citation type="submission" date="2024-01" db="EMBL/GenBank/DDBJ databases">
        <title>The complete chloroplast genome sequence of Lithospermum erythrorhizon: insights into the phylogenetic relationship among Boraginaceae species and the maternal lineages of purple gromwells.</title>
        <authorList>
            <person name="Okada T."/>
            <person name="Watanabe K."/>
        </authorList>
    </citation>
    <scope>NUCLEOTIDE SEQUENCE [LARGE SCALE GENOMIC DNA]</scope>
</reference>
<evidence type="ECO:0000256" key="2">
    <source>
        <dbReference type="PIRSR" id="PIRSR602401-1"/>
    </source>
</evidence>
<feature type="binding site" description="axial binding residue" evidence="2">
    <location>
        <position position="130"/>
    </location>
    <ligand>
        <name>heme</name>
        <dbReference type="ChEBI" id="CHEBI:30413"/>
    </ligand>
    <ligandPart>
        <name>Fe</name>
        <dbReference type="ChEBI" id="CHEBI:18248"/>
    </ligandPart>
</feature>
<keyword evidence="3" id="KW-0503">Monooxygenase</keyword>
<evidence type="ECO:0000313" key="5">
    <source>
        <dbReference type="Proteomes" id="UP001454036"/>
    </source>
</evidence>